<accession>A0ABN2M7A5</accession>
<reference evidence="1 2" key="1">
    <citation type="journal article" date="2019" name="Int. J. Syst. Evol. Microbiol.">
        <title>The Global Catalogue of Microorganisms (GCM) 10K type strain sequencing project: providing services to taxonomists for standard genome sequencing and annotation.</title>
        <authorList>
            <consortium name="The Broad Institute Genomics Platform"/>
            <consortium name="The Broad Institute Genome Sequencing Center for Infectious Disease"/>
            <person name="Wu L."/>
            <person name="Ma J."/>
        </authorList>
    </citation>
    <scope>NUCLEOTIDE SEQUENCE [LARGE SCALE GENOMIC DNA]</scope>
    <source>
        <strain evidence="1 2">JCM 13250</strain>
    </source>
</reference>
<proteinExistence type="predicted"/>
<dbReference type="RefSeq" id="WP_344133172.1">
    <property type="nucleotide sequence ID" value="NZ_BAAALT010000111.1"/>
</dbReference>
<sequence>MALTLTLDDDREARLCAQARRDGRPLDAVVVDAIDEYLASRDARRFAALADEIIQRHAALLAHPA</sequence>
<protein>
    <recommendedName>
        <fullName evidence="3">CopG family transcriptional regulator</fullName>
    </recommendedName>
</protein>
<organism evidence="1 2">
    <name type="scientific">Luedemannella flava</name>
    <dbReference type="NCBI Taxonomy" id="349316"/>
    <lineage>
        <taxon>Bacteria</taxon>
        <taxon>Bacillati</taxon>
        <taxon>Actinomycetota</taxon>
        <taxon>Actinomycetes</taxon>
        <taxon>Micromonosporales</taxon>
        <taxon>Micromonosporaceae</taxon>
        <taxon>Luedemannella</taxon>
    </lineage>
</organism>
<comment type="caution">
    <text evidence="1">The sequence shown here is derived from an EMBL/GenBank/DDBJ whole genome shotgun (WGS) entry which is preliminary data.</text>
</comment>
<keyword evidence="2" id="KW-1185">Reference proteome</keyword>
<dbReference type="EMBL" id="BAAALT010000111">
    <property type="protein sequence ID" value="GAA1811683.1"/>
    <property type="molecule type" value="Genomic_DNA"/>
</dbReference>
<evidence type="ECO:0000313" key="2">
    <source>
        <dbReference type="Proteomes" id="UP001500218"/>
    </source>
</evidence>
<evidence type="ECO:0000313" key="1">
    <source>
        <dbReference type="EMBL" id="GAA1811683.1"/>
    </source>
</evidence>
<evidence type="ECO:0008006" key="3">
    <source>
        <dbReference type="Google" id="ProtNLM"/>
    </source>
</evidence>
<dbReference type="Proteomes" id="UP001500218">
    <property type="component" value="Unassembled WGS sequence"/>
</dbReference>
<gene>
    <name evidence="1" type="ORF">GCM10009682_36320</name>
</gene>
<name>A0ABN2M7A5_9ACTN</name>